<dbReference type="PANTHER" id="PTHR37984:SF5">
    <property type="entry name" value="PROTEIN NYNRIN-LIKE"/>
    <property type="match status" value="1"/>
</dbReference>
<keyword evidence="9" id="KW-1185">Reference proteome</keyword>
<dbReference type="OMA" id="NYKVRWT"/>
<reference evidence="8 9" key="1">
    <citation type="journal article" date="2021" name="Nat. Plants">
        <title>The Taxus genome provides insights into paclitaxel biosynthesis.</title>
        <authorList>
            <person name="Xiong X."/>
            <person name="Gou J."/>
            <person name="Liao Q."/>
            <person name="Li Y."/>
            <person name="Zhou Q."/>
            <person name="Bi G."/>
            <person name="Li C."/>
            <person name="Du R."/>
            <person name="Wang X."/>
            <person name="Sun T."/>
            <person name="Guo L."/>
            <person name="Liang H."/>
            <person name="Lu P."/>
            <person name="Wu Y."/>
            <person name="Zhang Z."/>
            <person name="Ro D.K."/>
            <person name="Shang Y."/>
            <person name="Huang S."/>
            <person name="Yan J."/>
        </authorList>
    </citation>
    <scope>NUCLEOTIDE SEQUENCE [LARGE SCALE GENOMIC DNA]</scope>
    <source>
        <strain evidence="8">Ta-2019</strain>
    </source>
</reference>
<evidence type="ECO:0000256" key="1">
    <source>
        <dbReference type="ARBA" id="ARBA00022679"/>
    </source>
</evidence>
<evidence type="ECO:0000256" key="2">
    <source>
        <dbReference type="ARBA" id="ARBA00022695"/>
    </source>
</evidence>
<comment type="caution">
    <text evidence="8">The sequence shown here is derived from an EMBL/GenBank/DDBJ whole genome shotgun (WGS) entry which is preliminary data.</text>
</comment>
<keyword evidence="3" id="KW-0540">Nuclease</keyword>
<keyword evidence="6" id="KW-0695">RNA-directed DNA polymerase</keyword>
<feature type="domain" description="Reverse transcriptase RNase H-like" evidence="7">
    <location>
        <begin position="3"/>
        <end position="88"/>
    </location>
</feature>
<evidence type="ECO:0000256" key="5">
    <source>
        <dbReference type="ARBA" id="ARBA00022801"/>
    </source>
</evidence>
<keyword evidence="5" id="KW-0378">Hydrolase</keyword>
<evidence type="ECO:0000256" key="4">
    <source>
        <dbReference type="ARBA" id="ARBA00022759"/>
    </source>
</evidence>
<dbReference type="PANTHER" id="PTHR37984">
    <property type="entry name" value="PROTEIN CBG26694"/>
    <property type="match status" value="1"/>
</dbReference>
<protein>
    <recommendedName>
        <fullName evidence="7">Reverse transcriptase RNase H-like domain-containing protein</fullName>
    </recommendedName>
</protein>
<evidence type="ECO:0000313" key="8">
    <source>
        <dbReference type="EMBL" id="KAH9311419.1"/>
    </source>
</evidence>
<proteinExistence type="predicted"/>
<evidence type="ECO:0000256" key="6">
    <source>
        <dbReference type="ARBA" id="ARBA00022918"/>
    </source>
</evidence>
<evidence type="ECO:0000256" key="3">
    <source>
        <dbReference type="ARBA" id="ARBA00022722"/>
    </source>
</evidence>
<keyword evidence="2" id="KW-0548">Nucleotidyltransferase</keyword>
<sequence>PNYKRRFQIFSFASGYIIASFLLQKDENGAERPIAFFSKALQAVELKYTIMEKQAFALVKATKVFRPYILSSKFVAYVPHTMVKDILSEMEIS</sequence>
<dbReference type="Pfam" id="PF17917">
    <property type="entry name" value="RT_RNaseH"/>
    <property type="match status" value="1"/>
</dbReference>
<keyword evidence="1" id="KW-0808">Transferase</keyword>
<accession>A0AA38L049</accession>
<feature type="non-terminal residue" evidence="8">
    <location>
        <position position="1"/>
    </location>
</feature>
<evidence type="ECO:0000313" key="9">
    <source>
        <dbReference type="Proteomes" id="UP000824469"/>
    </source>
</evidence>
<dbReference type="InterPro" id="IPR041373">
    <property type="entry name" value="RT_RNaseH"/>
</dbReference>
<name>A0AA38L049_TAXCH</name>
<gene>
    <name evidence="8" type="ORF">KI387_026454</name>
</gene>
<dbReference type="Proteomes" id="UP000824469">
    <property type="component" value="Unassembled WGS sequence"/>
</dbReference>
<keyword evidence="4" id="KW-0255">Endonuclease</keyword>
<organism evidence="8 9">
    <name type="scientific">Taxus chinensis</name>
    <name type="common">Chinese yew</name>
    <name type="synonym">Taxus wallichiana var. chinensis</name>
    <dbReference type="NCBI Taxonomy" id="29808"/>
    <lineage>
        <taxon>Eukaryota</taxon>
        <taxon>Viridiplantae</taxon>
        <taxon>Streptophyta</taxon>
        <taxon>Embryophyta</taxon>
        <taxon>Tracheophyta</taxon>
        <taxon>Spermatophyta</taxon>
        <taxon>Pinopsida</taxon>
        <taxon>Pinidae</taxon>
        <taxon>Conifers II</taxon>
        <taxon>Cupressales</taxon>
        <taxon>Taxaceae</taxon>
        <taxon>Taxus</taxon>
    </lineage>
</organism>
<dbReference type="SUPFAM" id="SSF56672">
    <property type="entry name" value="DNA/RNA polymerases"/>
    <property type="match status" value="1"/>
</dbReference>
<dbReference type="Gene3D" id="3.10.20.370">
    <property type="match status" value="1"/>
</dbReference>
<evidence type="ECO:0000259" key="7">
    <source>
        <dbReference type="Pfam" id="PF17917"/>
    </source>
</evidence>
<feature type="non-terminal residue" evidence="8">
    <location>
        <position position="93"/>
    </location>
</feature>
<dbReference type="GO" id="GO:0004519">
    <property type="term" value="F:endonuclease activity"/>
    <property type="evidence" value="ECO:0007669"/>
    <property type="project" value="UniProtKB-KW"/>
</dbReference>
<dbReference type="InterPro" id="IPR043502">
    <property type="entry name" value="DNA/RNA_pol_sf"/>
</dbReference>
<dbReference type="EMBL" id="JAHRHJ020000006">
    <property type="protein sequence ID" value="KAH9311419.1"/>
    <property type="molecule type" value="Genomic_DNA"/>
</dbReference>
<dbReference type="GO" id="GO:0003964">
    <property type="term" value="F:RNA-directed DNA polymerase activity"/>
    <property type="evidence" value="ECO:0007669"/>
    <property type="project" value="UniProtKB-KW"/>
</dbReference>
<dbReference type="InterPro" id="IPR050951">
    <property type="entry name" value="Retrovirus_Pol_polyprotein"/>
</dbReference>
<dbReference type="AlphaFoldDB" id="A0AA38L049"/>
<dbReference type="GO" id="GO:0016787">
    <property type="term" value="F:hydrolase activity"/>
    <property type="evidence" value="ECO:0007669"/>
    <property type="project" value="UniProtKB-KW"/>
</dbReference>